<dbReference type="Proteomes" id="UP001203665">
    <property type="component" value="Unassembled WGS sequence"/>
</dbReference>
<keyword evidence="2 5" id="KW-0812">Transmembrane</keyword>
<accession>A0ABT0XEV7</accession>
<evidence type="ECO:0000313" key="7">
    <source>
        <dbReference type="Proteomes" id="UP001203665"/>
    </source>
</evidence>
<gene>
    <name evidence="6" type="ORF">NDM98_02170</name>
</gene>
<keyword evidence="4 5" id="KW-0472">Membrane</keyword>
<evidence type="ECO:0000256" key="5">
    <source>
        <dbReference type="SAM" id="Phobius"/>
    </source>
</evidence>
<keyword evidence="7" id="KW-1185">Reference proteome</keyword>
<reference evidence="6" key="1">
    <citation type="submission" date="2022-06" db="EMBL/GenBank/DDBJ databases">
        <title>Alkalicoccobacillus porphyridii sp. nov., isolated from a marine red alga, Porphyridium purpureum and reclassification of Shouchella plakortidis and Shouchella gibsonii as Alkalicoccobacillus plakortidis comb. nov. and Alkalicoccobacillus gibsonii comb. nov.</title>
        <authorList>
            <person name="Kim K.H."/>
            <person name="Lee J.K."/>
            <person name="Han D.M."/>
            <person name="Baek J.H."/>
            <person name="Jeon C.O."/>
        </authorList>
    </citation>
    <scope>NUCLEOTIDE SEQUENCE</scope>
    <source>
        <strain evidence="6">DSM 19153</strain>
    </source>
</reference>
<feature type="transmembrane region" description="Helical" evidence="5">
    <location>
        <begin position="20"/>
        <end position="42"/>
    </location>
</feature>
<organism evidence="6 7">
    <name type="scientific">Alkalicoccobacillus plakortidis</name>
    <dbReference type="NCBI Taxonomy" id="444060"/>
    <lineage>
        <taxon>Bacteria</taxon>
        <taxon>Bacillati</taxon>
        <taxon>Bacillota</taxon>
        <taxon>Bacilli</taxon>
        <taxon>Bacillales</taxon>
        <taxon>Bacillaceae</taxon>
        <taxon>Alkalicoccobacillus</taxon>
    </lineage>
</organism>
<feature type="transmembrane region" description="Helical" evidence="5">
    <location>
        <begin position="83"/>
        <end position="103"/>
    </location>
</feature>
<keyword evidence="3 5" id="KW-1133">Transmembrane helix</keyword>
<sequence length="118" mass="13499">MSNNEIIDYTEEPSSDERVMAMLIYLTSFATTIIAPLIIWLLKKNESQFIDFHGKEYFNFFISYAIYGIVASFLMIILVGFLLLPLVGILAFIFTIIAAVKAFNGEKYVIPLTIRFIK</sequence>
<comment type="subcellular location">
    <subcellularLocation>
        <location evidence="1">Membrane</location>
        <topology evidence="1">Multi-pass membrane protein</topology>
    </subcellularLocation>
</comment>
<comment type="caution">
    <text evidence="6">The sequence shown here is derived from an EMBL/GenBank/DDBJ whole genome shotgun (WGS) entry which is preliminary data.</text>
</comment>
<dbReference type="RefSeq" id="WP_251604149.1">
    <property type="nucleotide sequence ID" value="NZ_JAMQJY010000001.1"/>
</dbReference>
<evidence type="ECO:0000313" key="6">
    <source>
        <dbReference type="EMBL" id="MCM2674433.1"/>
    </source>
</evidence>
<evidence type="ECO:0000256" key="1">
    <source>
        <dbReference type="ARBA" id="ARBA00004141"/>
    </source>
</evidence>
<dbReference type="EMBL" id="JAMQJY010000001">
    <property type="protein sequence ID" value="MCM2674433.1"/>
    <property type="molecule type" value="Genomic_DNA"/>
</dbReference>
<name>A0ABT0XEV7_9BACI</name>
<evidence type="ECO:0000256" key="4">
    <source>
        <dbReference type="ARBA" id="ARBA00023136"/>
    </source>
</evidence>
<evidence type="ECO:0000256" key="3">
    <source>
        <dbReference type="ARBA" id="ARBA00022989"/>
    </source>
</evidence>
<proteinExistence type="predicted"/>
<feature type="transmembrane region" description="Helical" evidence="5">
    <location>
        <begin position="57"/>
        <end position="77"/>
    </location>
</feature>
<evidence type="ECO:0000256" key="2">
    <source>
        <dbReference type="ARBA" id="ARBA00022692"/>
    </source>
</evidence>
<protein>
    <submittedName>
        <fullName evidence="6">DUF4870 domain-containing protein</fullName>
    </submittedName>
</protein>
<dbReference type="Pfam" id="PF09685">
    <property type="entry name" value="MamF_MmsF"/>
    <property type="match status" value="1"/>
</dbReference>
<dbReference type="InterPro" id="IPR019109">
    <property type="entry name" value="MamF_MmsF"/>
</dbReference>